<reference evidence="3" key="1">
    <citation type="submission" date="2017-03" db="EMBL/GenBank/DDBJ databases">
        <title>Phytopthora megakarya and P. palmivora, two closely related causual agents of cacao black pod achieved similar genome size and gene model numbers by different mechanisms.</title>
        <authorList>
            <person name="Ali S."/>
            <person name="Shao J."/>
            <person name="Larry D.J."/>
            <person name="Kronmiller B."/>
            <person name="Shen D."/>
            <person name="Strem M.D."/>
            <person name="Melnick R.L."/>
            <person name="Guiltinan M.J."/>
            <person name="Tyler B.M."/>
            <person name="Meinhardt L.W."/>
            <person name="Bailey B.A."/>
        </authorList>
    </citation>
    <scope>NUCLEOTIDE SEQUENCE [LARGE SCALE GENOMIC DNA]</scope>
    <source>
        <strain evidence="3">zdho120</strain>
    </source>
</reference>
<evidence type="ECO:0000313" key="2">
    <source>
        <dbReference type="EMBL" id="OWZ03667.1"/>
    </source>
</evidence>
<gene>
    <name evidence="2" type="ORF">PHMEG_00024561</name>
</gene>
<proteinExistence type="predicted"/>
<organism evidence="2 3">
    <name type="scientific">Phytophthora megakarya</name>
    <dbReference type="NCBI Taxonomy" id="4795"/>
    <lineage>
        <taxon>Eukaryota</taxon>
        <taxon>Sar</taxon>
        <taxon>Stramenopiles</taxon>
        <taxon>Oomycota</taxon>
        <taxon>Peronosporomycetes</taxon>
        <taxon>Peronosporales</taxon>
        <taxon>Peronosporaceae</taxon>
        <taxon>Phytophthora</taxon>
    </lineage>
</organism>
<dbReference type="STRING" id="4795.A0A225VFW2"/>
<evidence type="ECO:0008006" key="4">
    <source>
        <dbReference type="Google" id="ProtNLM"/>
    </source>
</evidence>
<protein>
    <recommendedName>
        <fullName evidence="4">Tyr recombinase domain-containing protein</fullName>
    </recommendedName>
</protein>
<dbReference type="Proteomes" id="UP000198211">
    <property type="component" value="Unassembled WGS sequence"/>
</dbReference>
<dbReference type="GO" id="GO:0003677">
    <property type="term" value="F:DNA binding"/>
    <property type="evidence" value="ECO:0007669"/>
    <property type="project" value="InterPro"/>
</dbReference>
<name>A0A225VFW2_9STRA</name>
<evidence type="ECO:0000313" key="3">
    <source>
        <dbReference type="Proteomes" id="UP000198211"/>
    </source>
</evidence>
<dbReference type="InterPro" id="IPR011010">
    <property type="entry name" value="DNA_brk_join_enz"/>
</dbReference>
<dbReference type="Gene3D" id="1.10.443.10">
    <property type="entry name" value="Intergrase catalytic core"/>
    <property type="match status" value="1"/>
</dbReference>
<dbReference type="SUPFAM" id="SSF56349">
    <property type="entry name" value="DNA breaking-rejoining enzymes"/>
    <property type="match status" value="1"/>
</dbReference>
<sequence>MLNAEDMSKILKIAAIETGLSPHKVSCHSLRSGGASALIAGGADSTIIKFRASRYEAVELTLQSLSSTEGGGQVRFSDIPTIRKKLEHHPQQ</sequence>
<comment type="caution">
    <text evidence="2">The sequence shown here is derived from an EMBL/GenBank/DDBJ whole genome shotgun (WGS) entry which is preliminary data.</text>
</comment>
<dbReference type="GO" id="GO:0015074">
    <property type="term" value="P:DNA integration"/>
    <property type="evidence" value="ECO:0007669"/>
    <property type="project" value="InterPro"/>
</dbReference>
<dbReference type="AlphaFoldDB" id="A0A225VFW2"/>
<dbReference type="GO" id="GO:0006310">
    <property type="term" value="P:DNA recombination"/>
    <property type="evidence" value="ECO:0007669"/>
    <property type="project" value="UniProtKB-KW"/>
</dbReference>
<dbReference type="EMBL" id="NBNE01005389">
    <property type="protein sequence ID" value="OWZ03667.1"/>
    <property type="molecule type" value="Genomic_DNA"/>
</dbReference>
<accession>A0A225VFW2</accession>
<evidence type="ECO:0000256" key="1">
    <source>
        <dbReference type="ARBA" id="ARBA00023172"/>
    </source>
</evidence>
<keyword evidence="3" id="KW-1185">Reference proteome</keyword>
<keyword evidence="1" id="KW-0233">DNA recombination</keyword>
<dbReference type="InterPro" id="IPR013762">
    <property type="entry name" value="Integrase-like_cat_sf"/>
</dbReference>